<accession>A0ABU0K3W3</accession>
<feature type="transmembrane region" description="Helical" evidence="8">
    <location>
        <begin position="27"/>
        <end position="50"/>
    </location>
</feature>
<keyword evidence="6 8" id="KW-0472">Membrane</keyword>
<evidence type="ECO:0000256" key="3">
    <source>
        <dbReference type="ARBA" id="ARBA00022475"/>
    </source>
</evidence>
<comment type="subcellular location">
    <subcellularLocation>
        <location evidence="1 7">Cell membrane</location>
        <topology evidence="1 7">Multi-pass membrane protein</topology>
    </subcellularLocation>
</comment>
<dbReference type="PANTHER" id="PTHR30561:SF1">
    <property type="entry name" value="MULTIDRUG TRANSPORTER EMRE"/>
    <property type="match status" value="1"/>
</dbReference>
<evidence type="ECO:0000256" key="2">
    <source>
        <dbReference type="ARBA" id="ARBA00022448"/>
    </source>
</evidence>
<sequence length="113" mass="12030">MKIYLLLGIAIVFEVIGATFMKYADGFSNLWASGIVMASYAFAVTFYILLTKKHELGIINALWSGGGTVIVAATGITLFNEETTLAKLIGISLIIAGIYGLNTTGHRRAIGGE</sequence>
<dbReference type="InterPro" id="IPR000390">
    <property type="entry name" value="Small_drug/metabolite_transptr"/>
</dbReference>
<evidence type="ECO:0000313" key="10">
    <source>
        <dbReference type="Proteomes" id="UP001226720"/>
    </source>
</evidence>
<dbReference type="Proteomes" id="UP001226720">
    <property type="component" value="Unassembled WGS sequence"/>
</dbReference>
<protein>
    <submittedName>
        <fullName evidence="9">Small multidrug resistance pump</fullName>
    </submittedName>
</protein>
<comment type="similarity">
    <text evidence="7">Belongs to the drug/metabolite transporter (DMT) superfamily. Small multidrug resistance (SMR) (TC 2.A.7.1) family.</text>
</comment>
<evidence type="ECO:0000256" key="8">
    <source>
        <dbReference type="SAM" id="Phobius"/>
    </source>
</evidence>
<keyword evidence="10" id="KW-1185">Reference proteome</keyword>
<name>A0ABU0K3W3_9BACL</name>
<dbReference type="InterPro" id="IPR037185">
    <property type="entry name" value="EmrE-like"/>
</dbReference>
<dbReference type="InterPro" id="IPR045324">
    <property type="entry name" value="Small_multidrug_res"/>
</dbReference>
<dbReference type="Gene3D" id="1.10.3730.20">
    <property type="match status" value="1"/>
</dbReference>
<evidence type="ECO:0000256" key="7">
    <source>
        <dbReference type="RuleBase" id="RU003942"/>
    </source>
</evidence>
<feature type="transmembrane region" description="Helical" evidence="8">
    <location>
        <begin position="85"/>
        <end position="101"/>
    </location>
</feature>
<evidence type="ECO:0000256" key="5">
    <source>
        <dbReference type="ARBA" id="ARBA00022989"/>
    </source>
</evidence>
<dbReference type="GeneID" id="301328364"/>
<evidence type="ECO:0000256" key="4">
    <source>
        <dbReference type="ARBA" id="ARBA00022692"/>
    </source>
</evidence>
<feature type="transmembrane region" description="Helical" evidence="8">
    <location>
        <begin position="57"/>
        <end position="79"/>
    </location>
</feature>
<gene>
    <name evidence="9" type="ORF">QO000_003041</name>
</gene>
<proteinExistence type="inferred from homology"/>
<keyword evidence="4 7" id="KW-0812">Transmembrane</keyword>
<dbReference type="PANTHER" id="PTHR30561">
    <property type="entry name" value="SMR FAMILY PROTON-DEPENDENT DRUG EFFLUX TRANSPORTER SUGE"/>
    <property type="match status" value="1"/>
</dbReference>
<dbReference type="EMBL" id="JAUSWM010000005">
    <property type="protein sequence ID" value="MDQ0484057.1"/>
    <property type="molecule type" value="Genomic_DNA"/>
</dbReference>
<keyword evidence="3" id="KW-1003">Cell membrane</keyword>
<evidence type="ECO:0000256" key="1">
    <source>
        <dbReference type="ARBA" id="ARBA00004651"/>
    </source>
</evidence>
<dbReference type="Pfam" id="PF00893">
    <property type="entry name" value="Multi_Drug_Res"/>
    <property type="match status" value="1"/>
</dbReference>
<keyword evidence="5 8" id="KW-1133">Transmembrane helix</keyword>
<comment type="caution">
    <text evidence="9">The sequence shown here is derived from an EMBL/GenBank/DDBJ whole genome shotgun (WGS) entry which is preliminary data.</text>
</comment>
<dbReference type="RefSeq" id="WP_301552706.1">
    <property type="nucleotide sequence ID" value="NZ_JAQRMZ010000009.1"/>
</dbReference>
<organism evidence="9 10">
    <name type="scientific">Guptibacillus hwajinpoensis</name>
    <dbReference type="NCBI Taxonomy" id="208199"/>
    <lineage>
        <taxon>Bacteria</taxon>
        <taxon>Bacillati</taxon>
        <taxon>Bacillota</taxon>
        <taxon>Bacilli</taxon>
        <taxon>Bacillales</taxon>
        <taxon>Guptibacillaceae</taxon>
        <taxon>Guptibacillus</taxon>
    </lineage>
</organism>
<evidence type="ECO:0000256" key="6">
    <source>
        <dbReference type="ARBA" id="ARBA00023136"/>
    </source>
</evidence>
<dbReference type="SUPFAM" id="SSF103481">
    <property type="entry name" value="Multidrug resistance efflux transporter EmrE"/>
    <property type="match status" value="1"/>
</dbReference>
<reference evidence="9" key="1">
    <citation type="submission" date="2023-07" db="EMBL/GenBank/DDBJ databases">
        <title>Genomic Encyclopedia of Type Strains, Phase IV (KMG-IV): sequencing the most valuable type-strain genomes for metagenomic binning, comparative biology and taxonomic classification.</title>
        <authorList>
            <person name="Goeker M."/>
        </authorList>
    </citation>
    <scope>NUCLEOTIDE SEQUENCE [LARGE SCALE GENOMIC DNA]</scope>
    <source>
        <strain evidence="9">JSM 076093</strain>
    </source>
</reference>
<evidence type="ECO:0000313" key="9">
    <source>
        <dbReference type="EMBL" id="MDQ0484057.1"/>
    </source>
</evidence>
<keyword evidence="2" id="KW-0813">Transport</keyword>